<dbReference type="GO" id="GO:0003700">
    <property type="term" value="F:DNA-binding transcription factor activity"/>
    <property type="evidence" value="ECO:0007669"/>
    <property type="project" value="InterPro"/>
</dbReference>
<name>A0A0R2RT82_9GAMM</name>
<dbReference type="InterPro" id="IPR000835">
    <property type="entry name" value="HTH_MarR-typ"/>
</dbReference>
<dbReference type="PANTHER" id="PTHR33164:SF89">
    <property type="entry name" value="MARR FAMILY REGULATORY PROTEIN"/>
    <property type="match status" value="1"/>
</dbReference>
<accession>A0A0R2RT82</accession>
<dbReference type="SMART" id="SM00347">
    <property type="entry name" value="HTH_MARR"/>
    <property type="match status" value="1"/>
</dbReference>
<dbReference type="SUPFAM" id="SSF46785">
    <property type="entry name" value="Winged helix' DNA-binding domain"/>
    <property type="match status" value="1"/>
</dbReference>
<sequence length="161" mass="18081">MKDYDELLIALRRITRAIDLYSKRLQKDTRLTISQLLVMDAIVKIDKPTPSAIAKSILLSQATVTNLIDRLEKNGLVQRKRLGTDKRTINIVLTELGETKYEEAPELLQSGFLREYRKLESWEQHLLVSAVGRVASMMDAEDIDASPILAIGDIDGGEPFG</sequence>
<dbReference type="Gene3D" id="1.10.10.10">
    <property type="entry name" value="Winged helix-like DNA-binding domain superfamily/Winged helix DNA-binding domain"/>
    <property type="match status" value="1"/>
</dbReference>
<feature type="domain" description="HTH marR-type" evidence="4">
    <location>
        <begin position="4"/>
        <end position="136"/>
    </location>
</feature>
<proteinExistence type="predicted"/>
<dbReference type="Pfam" id="PF01047">
    <property type="entry name" value="MarR"/>
    <property type="match status" value="1"/>
</dbReference>
<dbReference type="InterPro" id="IPR036388">
    <property type="entry name" value="WH-like_DNA-bd_sf"/>
</dbReference>
<evidence type="ECO:0000313" key="5">
    <source>
        <dbReference type="EMBL" id="KRO65752.1"/>
    </source>
</evidence>
<gene>
    <name evidence="5" type="ORF">ABR69_11560</name>
</gene>
<comment type="caution">
    <text evidence="5">The sequence shown here is derived from an EMBL/GenBank/DDBJ whole genome shotgun (WGS) entry which is preliminary data.</text>
</comment>
<evidence type="ECO:0000256" key="1">
    <source>
        <dbReference type="ARBA" id="ARBA00023015"/>
    </source>
</evidence>
<dbReference type="GO" id="GO:0006950">
    <property type="term" value="P:response to stress"/>
    <property type="evidence" value="ECO:0007669"/>
    <property type="project" value="TreeGrafter"/>
</dbReference>
<dbReference type="EMBL" id="LIBB01000761">
    <property type="protein sequence ID" value="KRO65752.1"/>
    <property type="molecule type" value="Genomic_DNA"/>
</dbReference>
<keyword evidence="3" id="KW-0804">Transcription</keyword>
<dbReference type="PRINTS" id="PR00598">
    <property type="entry name" value="HTHMARR"/>
</dbReference>
<reference evidence="5 6" key="1">
    <citation type="submission" date="2015-10" db="EMBL/GenBank/DDBJ databases">
        <title>Metagenome-Assembled Genomes uncover a global brackish microbiome.</title>
        <authorList>
            <person name="Hugerth L.W."/>
            <person name="Larsson J."/>
            <person name="Alneberg J."/>
            <person name="Lindh M.V."/>
            <person name="Legrand C."/>
            <person name="Pinhassi J."/>
            <person name="Andersson A.F."/>
        </authorList>
    </citation>
    <scope>NUCLEOTIDE SEQUENCE [LARGE SCALE GENOMIC DNA]</scope>
    <source>
        <strain evidence="5">BACL4 MAG-120507-bin80</strain>
    </source>
</reference>
<dbReference type="GO" id="GO:0003677">
    <property type="term" value="F:DNA binding"/>
    <property type="evidence" value="ECO:0007669"/>
    <property type="project" value="UniProtKB-KW"/>
</dbReference>
<dbReference type="InterPro" id="IPR023187">
    <property type="entry name" value="Tscrpt_reg_MarR-type_CS"/>
</dbReference>
<dbReference type="InterPro" id="IPR036390">
    <property type="entry name" value="WH_DNA-bd_sf"/>
</dbReference>
<protein>
    <recommendedName>
        <fullName evidence="4">HTH marR-type domain-containing protein</fullName>
    </recommendedName>
</protein>
<dbReference type="PROSITE" id="PS01117">
    <property type="entry name" value="HTH_MARR_1"/>
    <property type="match status" value="1"/>
</dbReference>
<dbReference type="PANTHER" id="PTHR33164">
    <property type="entry name" value="TRANSCRIPTIONAL REGULATOR, MARR FAMILY"/>
    <property type="match status" value="1"/>
</dbReference>
<keyword evidence="1" id="KW-0805">Transcription regulation</keyword>
<dbReference type="AlphaFoldDB" id="A0A0R2RT82"/>
<dbReference type="Proteomes" id="UP000051934">
    <property type="component" value="Unassembled WGS sequence"/>
</dbReference>
<evidence type="ECO:0000259" key="4">
    <source>
        <dbReference type="PROSITE" id="PS50995"/>
    </source>
</evidence>
<organism evidence="5 6">
    <name type="scientific">OM182 bacterium BACL3 MAG-120507-bin80</name>
    <dbReference type="NCBI Taxonomy" id="1655577"/>
    <lineage>
        <taxon>Bacteria</taxon>
        <taxon>Pseudomonadati</taxon>
        <taxon>Pseudomonadota</taxon>
        <taxon>Gammaproteobacteria</taxon>
        <taxon>OMG group</taxon>
        <taxon>OM182 clade</taxon>
    </lineage>
</organism>
<evidence type="ECO:0000256" key="2">
    <source>
        <dbReference type="ARBA" id="ARBA00023125"/>
    </source>
</evidence>
<evidence type="ECO:0000256" key="3">
    <source>
        <dbReference type="ARBA" id="ARBA00023163"/>
    </source>
</evidence>
<dbReference type="InterPro" id="IPR039422">
    <property type="entry name" value="MarR/SlyA-like"/>
</dbReference>
<evidence type="ECO:0000313" key="6">
    <source>
        <dbReference type="Proteomes" id="UP000051934"/>
    </source>
</evidence>
<dbReference type="PROSITE" id="PS50995">
    <property type="entry name" value="HTH_MARR_2"/>
    <property type="match status" value="1"/>
</dbReference>
<keyword evidence="2" id="KW-0238">DNA-binding</keyword>